<dbReference type="AlphaFoldDB" id="A0AAJ7FJC4"/>
<organism evidence="11 12">
    <name type="scientific">Cephus cinctus</name>
    <name type="common">Wheat stem sawfly</name>
    <dbReference type="NCBI Taxonomy" id="211228"/>
    <lineage>
        <taxon>Eukaryota</taxon>
        <taxon>Metazoa</taxon>
        <taxon>Ecdysozoa</taxon>
        <taxon>Arthropoda</taxon>
        <taxon>Hexapoda</taxon>
        <taxon>Insecta</taxon>
        <taxon>Pterygota</taxon>
        <taxon>Neoptera</taxon>
        <taxon>Endopterygota</taxon>
        <taxon>Hymenoptera</taxon>
        <taxon>Cephoidea</taxon>
        <taxon>Cephidae</taxon>
        <taxon>Cephus</taxon>
    </lineage>
</organism>
<proteinExistence type="predicted"/>
<dbReference type="Pfam" id="PF02949">
    <property type="entry name" value="7tm_6"/>
    <property type="match status" value="1"/>
</dbReference>
<dbReference type="GeneID" id="107267447"/>
<sequence>MERNEDIDYAINANRWALIFCGLWPYHEIQNPPRLFSKIMSILLYILSANIYLSQFTALYEVLGNRDELIDNLTYSLVIPFMQLKSIVGRMQLDKFRTLYLQLYTDWHEVSLNKKNEVCKVTIMFYQFLFLRNCIFSNIYLYIFINFQNDSEIFEKRKIMRAYAKSGRYLCIGLTIMMYATAAFFFAEPIYYLIVERRTNIAERYFPYPSSYGTDLMKETPFFEVLSWMQIIGGNFCLTANYATDSSITVTLLHLCGQLEVLANAWRDLFKITGNDKKLINYQVQELVKRHLHLIK</sequence>
<evidence type="ECO:0000256" key="2">
    <source>
        <dbReference type="ARBA" id="ARBA00022475"/>
    </source>
</evidence>
<evidence type="ECO:0000256" key="4">
    <source>
        <dbReference type="ARBA" id="ARBA00022692"/>
    </source>
</evidence>
<evidence type="ECO:0000256" key="3">
    <source>
        <dbReference type="ARBA" id="ARBA00022606"/>
    </source>
</evidence>
<keyword evidence="3" id="KW-0716">Sensory transduction</keyword>
<comment type="subcellular location">
    <subcellularLocation>
        <location evidence="1">Cell membrane</location>
        <topology evidence="1">Multi-pass membrane protein</topology>
    </subcellularLocation>
</comment>
<keyword evidence="11" id="KW-1185">Reference proteome</keyword>
<dbReference type="GO" id="GO:0004984">
    <property type="term" value="F:olfactory receptor activity"/>
    <property type="evidence" value="ECO:0007669"/>
    <property type="project" value="InterPro"/>
</dbReference>
<dbReference type="GO" id="GO:0007165">
    <property type="term" value="P:signal transduction"/>
    <property type="evidence" value="ECO:0007669"/>
    <property type="project" value="UniProtKB-KW"/>
</dbReference>
<keyword evidence="7 10" id="KW-0472">Membrane</keyword>
<dbReference type="PANTHER" id="PTHR21137">
    <property type="entry name" value="ODORANT RECEPTOR"/>
    <property type="match status" value="1"/>
</dbReference>
<dbReference type="GO" id="GO:0005549">
    <property type="term" value="F:odorant binding"/>
    <property type="evidence" value="ECO:0007669"/>
    <property type="project" value="InterPro"/>
</dbReference>
<name>A0AAJ7FJC4_CEPCN</name>
<keyword evidence="5" id="KW-0552">Olfaction</keyword>
<evidence type="ECO:0000256" key="1">
    <source>
        <dbReference type="ARBA" id="ARBA00004651"/>
    </source>
</evidence>
<feature type="transmembrane region" description="Helical" evidence="10">
    <location>
        <begin position="166"/>
        <end position="187"/>
    </location>
</feature>
<evidence type="ECO:0000256" key="6">
    <source>
        <dbReference type="ARBA" id="ARBA00022989"/>
    </source>
</evidence>
<reference evidence="12" key="1">
    <citation type="submission" date="2025-08" db="UniProtKB">
        <authorList>
            <consortium name="RefSeq"/>
        </authorList>
    </citation>
    <scope>IDENTIFICATION</scope>
</reference>
<evidence type="ECO:0000313" key="12">
    <source>
        <dbReference type="RefSeq" id="XP_015594673.2"/>
    </source>
</evidence>
<evidence type="ECO:0000256" key="9">
    <source>
        <dbReference type="ARBA" id="ARBA00023224"/>
    </source>
</evidence>
<evidence type="ECO:0000256" key="8">
    <source>
        <dbReference type="ARBA" id="ARBA00023170"/>
    </source>
</evidence>
<dbReference type="Proteomes" id="UP000694920">
    <property type="component" value="Unplaced"/>
</dbReference>
<keyword evidence="9" id="KW-0807">Transducer</keyword>
<dbReference type="KEGG" id="ccin:107267447"/>
<keyword evidence="2" id="KW-1003">Cell membrane</keyword>
<feature type="transmembrane region" description="Helical" evidence="10">
    <location>
        <begin position="42"/>
        <end position="63"/>
    </location>
</feature>
<dbReference type="GO" id="GO:0005886">
    <property type="term" value="C:plasma membrane"/>
    <property type="evidence" value="ECO:0007669"/>
    <property type="project" value="UniProtKB-SubCell"/>
</dbReference>
<protein>
    <submittedName>
        <fullName evidence="12">Uncharacterized protein LOC107267447</fullName>
    </submittedName>
</protein>
<gene>
    <name evidence="12" type="primary">LOC107267447</name>
</gene>
<dbReference type="PANTHER" id="PTHR21137:SF35">
    <property type="entry name" value="ODORANT RECEPTOR 19A-RELATED"/>
    <property type="match status" value="1"/>
</dbReference>
<accession>A0AAJ7FJC4</accession>
<evidence type="ECO:0000313" key="11">
    <source>
        <dbReference type="Proteomes" id="UP000694920"/>
    </source>
</evidence>
<evidence type="ECO:0000256" key="5">
    <source>
        <dbReference type="ARBA" id="ARBA00022725"/>
    </source>
</evidence>
<dbReference type="RefSeq" id="XP_015594673.2">
    <property type="nucleotide sequence ID" value="XM_015739187.2"/>
</dbReference>
<dbReference type="InterPro" id="IPR004117">
    <property type="entry name" value="7tm6_olfct_rcpt"/>
</dbReference>
<evidence type="ECO:0000256" key="7">
    <source>
        <dbReference type="ARBA" id="ARBA00023136"/>
    </source>
</evidence>
<feature type="transmembrane region" description="Helical" evidence="10">
    <location>
        <begin position="123"/>
        <end position="145"/>
    </location>
</feature>
<keyword evidence="6 10" id="KW-1133">Transmembrane helix</keyword>
<keyword evidence="8" id="KW-0675">Receptor</keyword>
<evidence type="ECO:0000256" key="10">
    <source>
        <dbReference type="SAM" id="Phobius"/>
    </source>
</evidence>
<keyword evidence="4 10" id="KW-0812">Transmembrane</keyword>